<proteinExistence type="predicted"/>
<dbReference type="OrthoDB" id="6118340at2759"/>
<sequence>MFGCDAKIGLSSSSLPQEILGAALNLSETQETELDVHVCAVCENLCFSNIQCSTCAQYIHELCSKGNISDTITCHLCSNEEVIRNERRHASDSMTKQAVRMKNLSERVLTEVDVGANVLVAIPHVDRGKGDPRNLMAVVTGKEEHGYKLGIKDGILRGLYTRNQFELSDSNFIAIHCVNYDNEISFRKAVSKVSLCDGQGYTKCGCSASGTTDGLKCIGQICSGSQYCLILLHDLRGECIITHGHIQEHQLCIGPHHGGDHCYCHEQACVDSIGMYIESNCILFRKVYPLTLRYV</sequence>
<keyword evidence="2" id="KW-1185">Reference proteome</keyword>
<comment type="caution">
    <text evidence="1">The sequence shown here is derived from an EMBL/GenBank/DDBJ whole genome shotgun (WGS) entry which is preliminary data.</text>
</comment>
<dbReference type="AlphaFoldDB" id="A0A8S3U7Q3"/>
<dbReference type="EMBL" id="CAJPWZ010002467">
    <property type="protein sequence ID" value="CAG2238653.1"/>
    <property type="molecule type" value="Genomic_DNA"/>
</dbReference>
<organism evidence="1 2">
    <name type="scientific">Mytilus edulis</name>
    <name type="common">Blue mussel</name>
    <dbReference type="NCBI Taxonomy" id="6550"/>
    <lineage>
        <taxon>Eukaryota</taxon>
        <taxon>Metazoa</taxon>
        <taxon>Spiralia</taxon>
        <taxon>Lophotrochozoa</taxon>
        <taxon>Mollusca</taxon>
        <taxon>Bivalvia</taxon>
        <taxon>Autobranchia</taxon>
        <taxon>Pteriomorphia</taxon>
        <taxon>Mytilida</taxon>
        <taxon>Mytiloidea</taxon>
        <taxon>Mytilidae</taxon>
        <taxon>Mytilinae</taxon>
        <taxon>Mytilus</taxon>
    </lineage>
</organism>
<protein>
    <submittedName>
        <fullName evidence="1">Uncharacterized protein</fullName>
    </submittedName>
</protein>
<evidence type="ECO:0000313" key="2">
    <source>
        <dbReference type="Proteomes" id="UP000683360"/>
    </source>
</evidence>
<dbReference type="Proteomes" id="UP000683360">
    <property type="component" value="Unassembled WGS sequence"/>
</dbReference>
<gene>
    <name evidence="1" type="ORF">MEDL_51054</name>
</gene>
<reference evidence="1" key="1">
    <citation type="submission" date="2021-03" db="EMBL/GenBank/DDBJ databases">
        <authorList>
            <person name="Bekaert M."/>
        </authorList>
    </citation>
    <scope>NUCLEOTIDE SEQUENCE</scope>
</reference>
<evidence type="ECO:0000313" key="1">
    <source>
        <dbReference type="EMBL" id="CAG2238653.1"/>
    </source>
</evidence>
<name>A0A8S3U7Q3_MYTED</name>
<accession>A0A8S3U7Q3</accession>